<evidence type="ECO:0000313" key="4">
    <source>
        <dbReference type="Proteomes" id="UP001202180"/>
    </source>
</evidence>
<feature type="compositionally biased region" description="Low complexity" evidence="1">
    <location>
        <begin position="83"/>
        <end position="99"/>
    </location>
</feature>
<sequence length="111" mass="11029">MMNSLAAAAFVLLLSGSAIAQQQPQQKSKSSGSTSKTGTRSSTDAVRSDPSAANTHDGTMGISTGTGTTAEQAQVSGAGGARTTTTDPTSSVKTSAPNVKAKKKAPKSSNQ</sequence>
<keyword evidence="2" id="KW-0732">Signal</keyword>
<gene>
    <name evidence="3" type="ORF">M0L20_12270</name>
</gene>
<evidence type="ECO:0008006" key="5">
    <source>
        <dbReference type="Google" id="ProtNLM"/>
    </source>
</evidence>
<evidence type="ECO:0000256" key="2">
    <source>
        <dbReference type="SAM" id="SignalP"/>
    </source>
</evidence>
<organism evidence="3 4">
    <name type="scientific">Spirosoma liriopis</name>
    <dbReference type="NCBI Taxonomy" id="2937440"/>
    <lineage>
        <taxon>Bacteria</taxon>
        <taxon>Pseudomonadati</taxon>
        <taxon>Bacteroidota</taxon>
        <taxon>Cytophagia</taxon>
        <taxon>Cytophagales</taxon>
        <taxon>Cytophagaceae</taxon>
        <taxon>Spirosoma</taxon>
    </lineage>
</organism>
<accession>A0ABT0HKG1</accession>
<feature type="signal peptide" evidence="2">
    <location>
        <begin position="1"/>
        <end position="20"/>
    </location>
</feature>
<reference evidence="3 4" key="1">
    <citation type="submission" date="2022-04" db="EMBL/GenBank/DDBJ databases">
        <title>Spirosoma sp. strain RP8 genome sequencing and assembly.</title>
        <authorList>
            <person name="Jung Y."/>
        </authorList>
    </citation>
    <scope>NUCLEOTIDE SEQUENCE [LARGE SCALE GENOMIC DNA]</scope>
    <source>
        <strain evidence="3 4">RP8</strain>
    </source>
</reference>
<dbReference type="Proteomes" id="UP001202180">
    <property type="component" value="Unassembled WGS sequence"/>
</dbReference>
<feature type="region of interest" description="Disordered" evidence="1">
    <location>
        <begin position="20"/>
        <end position="111"/>
    </location>
</feature>
<feature type="compositionally biased region" description="Low complexity" evidence="1">
    <location>
        <begin position="20"/>
        <end position="42"/>
    </location>
</feature>
<keyword evidence="4" id="KW-1185">Reference proteome</keyword>
<feature type="compositionally biased region" description="Low complexity" evidence="1">
    <location>
        <begin position="58"/>
        <end position="69"/>
    </location>
</feature>
<feature type="compositionally biased region" description="Basic residues" evidence="1">
    <location>
        <begin position="100"/>
        <end position="111"/>
    </location>
</feature>
<dbReference type="RefSeq" id="WP_232561261.1">
    <property type="nucleotide sequence ID" value="NZ_JALPRF010000002.1"/>
</dbReference>
<evidence type="ECO:0000313" key="3">
    <source>
        <dbReference type="EMBL" id="MCK8492633.1"/>
    </source>
</evidence>
<proteinExistence type="predicted"/>
<protein>
    <recommendedName>
        <fullName evidence="5">Proteophosphoglycan ppg4</fullName>
    </recommendedName>
</protein>
<evidence type="ECO:0000256" key="1">
    <source>
        <dbReference type="SAM" id="MobiDB-lite"/>
    </source>
</evidence>
<dbReference type="EMBL" id="JALPRF010000002">
    <property type="protein sequence ID" value="MCK8492633.1"/>
    <property type="molecule type" value="Genomic_DNA"/>
</dbReference>
<comment type="caution">
    <text evidence="3">The sequence shown here is derived from an EMBL/GenBank/DDBJ whole genome shotgun (WGS) entry which is preliminary data.</text>
</comment>
<feature type="chain" id="PRO_5045995201" description="Proteophosphoglycan ppg4" evidence="2">
    <location>
        <begin position="21"/>
        <end position="111"/>
    </location>
</feature>
<name>A0ABT0HKG1_9BACT</name>